<dbReference type="Proteomes" id="UP001432251">
    <property type="component" value="Plasmid p1"/>
</dbReference>
<keyword evidence="1" id="KW-0614">Plasmid</keyword>
<evidence type="ECO:0000313" key="2">
    <source>
        <dbReference type="Proteomes" id="UP001432251"/>
    </source>
</evidence>
<sequence>MRILLLGGTWFLGRAIAQRALLSGHDVTTFNRGRSAPDLHGIAVVRGDRTDEDDVRRLASHGPWDVVVDTSASEMAPYQVQAAARMLAGVADRYVYLSTVNAYTGWPHEPLDESSPTYYAPPNSGRDFGAEQGTTIHYGMQKAGCENAVRDAFGEYATILRPGVILGPGEYVGRLPWWLRRSERGGAILAPGRPVQSIQPVDVRDVAAFALDAPLGDFNVAAPQGRATMGDFLTACLEATGGRGRLVWAPDGLLKKFGVREWTEMPLWRTAHGAWAVDSRRAVGAGLSCRPLEQTVADTWAWLVSGQEPVKHPRWDDHGIDSEKEQKILAVLG</sequence>
<organism evidence="1 2">
    <name type="scientific">Streptomyces citrinus</name>
    <dbReference type="NCBI Taxonomy" id="3118173"/>
    <lineage>
        <taxon>Bacteria</taxon>
        <taxon>Bacillati</taxon>
        <taxon>Actinomycetota</taxon>
        <taxon>Actinomycetes</taxon>
        <taxon>Kitasatosporales</taxon>
        <taxon>Streptomycetaceae</taxon>
        <taxon>Streptomyces</taxon>
    </lineage>
</organism>
<gene>
    <name evidence="1" type="ORF">V2W30_41200</name>
</gene>
<protein>
    <submittedName>
        <fullName evidence="1">NAD-dependent epimerase/dehydratase family protein</fullName>
    </submittedName>
</protein>
<evidence type="ECO:0000313" key="1">
    <source>
        <dbReference type="EMBL" id="WWQ69582.1"/>
    </source>
</evidence>
<accession>A0ACD5AQP3</accession>
<proteinExistence type="predicted"/>
<name>A0ACD5AQP3_9ACTN</name>
<keyword evidence="2" id="KW-1185">Reference proteome</keyword>
<geneLocation type="plasmid" evidence="1 2">
    <name>p1</name>
</geneLocation>
<reference evidence="1" key="1">
    <citation type="journal article" date="2025" name="Int. J. Syst. Evol. Microbiol.">
        <title>Streptomyces citrinus sp. nov., with yellow diffusible pigment.</title>
        <authorList>
            <person name="He Y."/>
            <person name="Yang E."/>
            <person name="Xu J."/>
            <person name="Sun Y."/>
            <person name="Sun L."/>
        </authorList>
    </citation>
    <scope>NUCLEOTIDE SEQUENCE</scope>
    <source>
        <strain evidence="1">Q6</strain>
    </source>
</reference>
<dbReference type="EMBL" id="CP146023">
    <property type="protein sequence ID" value="WWQ69582.1"/>
    <property type="molecule type" value="Genomic_DNA"/>
</dbReference>